<comment type="caution">
    <text evidence="13">The sequence shown here is derived from an EMBL/GenBank/DDBJ whole genome shotgun (WGS) entry which is preliminary data.</text>
</comment>
<evidence type="ECO:0000256" key="8">
    <source>
        <dbReference type="ARBA" id="ARBA00022967"/>
    </source>
</evidence>
<keyword evidence="9 11" id="KW-1133">Transmembrane helix</keyword>
<dbReference type="FunFam" id="2.70.150.10:FF:000020">
    <property type="entry name" value="Copper-exporting P-type ATPase A"/>
    <property type="match status" value="1"/>
</dbReference>
<evidence type="ECO:0000313" key="13">
    <source>
        <dbReference type="EMBL" id="PIT86635.1"/>
    </source>
</evidence>
<dbReference type="InterPro" id="IPR059000">
    <property type="entry name" value="ATPase_P-type_domA"/>
</dbReference>
<dbReference type="GO" id="GO:0055070">
    <property type="term" value="P:copper ion homeostasis"/>
    <property type="evidence" value="ECO:0007669"/>
    <property type="project" value="TreeGrafter"/>
</dbReference>
<dbReference type="PANTHER" id="PTHR43520:SF8">
    <property type="entry name" value="P-TYPE CU(+) TRANSPORTER"/>
    <property type="match status" value="1"/>
</dbReference>
<dbReference type="PANTHER" id="PTHR43520">
    <property type="entry name" value="ATP7, ISOFORM B"/>
    <property type="match status" value="1"/>
</dbReference>
<keyword evidence="4 11" id="KW-0812">Transmembrane</keyword>
<proteinExistence type="inferred from homology"/>
<evidence type="ECO:0000256" key="7">
    <source>
        <dbReference type="ARBA" id="ARBA00022840"/>
    </source>
</evidence>
<dbReference type="PROSITE" id="PS01047">
    <property type="entry name" value="HMA_1"/>
    <property type="match status" value="1"/>
</dbReference>
<evidence type="ECO:0000259" key="12">
    <source>
        <dbReference type="PROSITE" id="PS50846"/>
    </source>
</evidence>
<protein>
    <recommendedName>
        <fullName evidence="12">HMA domain-containing protein</fullName>
    </recommendedName>
</protein>
<dbReference type="Gene3D" id="2.70.150.10">
    <property type="entry name" value="Calcium-transporting ATPase, cytoplasmic transduction domain A"/>
    <property type="match status" value="1"/>
</dbReference>
<feature type="transmembrane region" description="Helical" evidence="11">
    <location>
        <begin position="149"/>
        <end position="172"/>
    </location>
</feature>
<keyword evidence="8" id="KW-1278">Translocase</keyword>
<dbReference type="PROSITE" id="PS50846">
    <property type="entry name" value="HMA_2"/>
    <property type="match status" value="1"/>
</dbReference>
<dbReference type="InterPro" id="IPR006121">
    <property type="entry name" value="HMA_dom"/>
</dbReference>
<reference evidence="14" key="1">
    <citation type="submission" date="2017-09" db="EMBL/GenBank/DDBJ databases">
        <title>Depth-based differentiation of microbial function through sediment-hosted aquifers and enrichment of novel symbionts in the deep terrestrial subsurface.</title>
        <authorList>
            <person name="Probst A.J."/>
            <person name="Ladd B."/>
            <person name="Jarett J.K."/>
            <person name="Geller-Mcgrath D.E."/>
            <person name="Sieber C.M.K."/>
            <person name="Emerson J.B."/>
            <person name="Anantharaman K."/>
            <person name="Thomas B.C."/>
            <person name="Malmstrom R."/>
            <person name="Stieglmeier M."/>
            <person name="Klingl A."/>
            <person name="Woyke T."/>
            <person name="Ryan C.M."/>
            <person name="Banfield J.F."/>
        </authorList>
    </citation>
    <scope>NUCLEOTIDE SEQUENCE [LARGE SCALE GENOMIC DNA]</scope>
</reference>
<dbReference type="GO" id="GO:0043682">
    <property type="term" value="F:P-type divalent copper transporter activity"/>
    <property type="evidence" value="ECO:0007669"/>
    <property type="project" value="TreeGrafter"/>
</dbReference>
<organism evidence="13 14">
    <name type="scientific">Candidatus Magasanikbacteria bacterium CG10_big_fil_rev_8_21_14_0_10_43_6</name>
    <dbReference type="NCBI Taxonomy" id="1974650"/>
    <lineage>
        <taxon>Bacteria</taxon>
        <taxon>Candidatus Magasanikiibacteriota</taxon>
    </lineage>
</organism>
<feature type="transmembrane region" description="Helical" evidence="11">
    <location>
        <begin position="108"/>
        <end position="129"/>
    </location>
</feature>
<dbReference type="InterPro" id="IPR001757">
    <property type="entry name" value="P_typ_ATPase"/>
</dbReference>
<evidence type="ECO:0000256" key="2">
    <source>
        <dbReference type="ARBA" id="ARBA00006024"/>
    </source>
</evidence>
<feature type="transmembrane region" description="Helical" evidence="11">
    <location>
        <begin position="193"/>
        <end position="216"/>
    </location>
</feature>
<dbReference type="InterPro" id="IPR008250">
    <property type="entry name" value="ATPase_P-typ_transduc_dom_A_sf"/>
</dbReference>
<dbReference type="EMBL" id="PFBZ01000086">
    <property type="protein sequence ID" value="PIT86635.1"/>
    <property type="molecule type" value="Genomic_DNA"/>
</dbReference>
<dbReference type="Gene3D" id="3.30.70.100">
    <property type="match status" value="1"/>
</dbReference>
<feature type="domain" description="HMA" evidence="12">
    <location>
        <begin position="2"/>
        <end position="68"/>
    </location>
</feature>
<keyword evidence="3" id="KW-1003">Cell membrane</keyword>
<evidence type="ECO:0000256" key="5">
    <source>
        <dbReference type="ARBA" id="ARBA00022723"/>
    </source>
</evidence>
<dbReference type="CDD" id="cd00371">
    <property type="entry name" value="HMA"/>
    <property type="match status" value="1"/>
</dbReference>
<dbReference type="SUPFAM" id="SSF55008">
    <property type="entry name" value="HMA, heavy metal-associated domain"/>
    <property type="match status" value="1"/>
</dbReference>
<dbReference type="NCBIfam" id="TIGR01494">
    <property type="entry name" value="ATPase_P-type"/>
    <property type="match status" value="1"/>
</dbReference>
<evidence type="ECO:0000256" key="6">
    <source>
        <dbReference type="ARBA" id="ARBA00022741"/>
    </source>
</evidence>
<evidence type="ECO:0000256" key="3">
    <source>
        <dbReference type="ARBA" id="ARBA00022475"/>
    </source>
</evidence>
<evidence type="ECO:0000256" key="11">
    <source>
        <dbReference type="SAM" id="Phobius"/>
    </source>
</evidence>
<keyword evidence="7" id="KW-0067">ATP-binding</keyword>
<dbReference type="InterPro" id="IPR036163">
    <property type="entry name" value="HMA_dom_sf"/>
</dbReference>
<comment type="subcellular location">
    <subcellularLocation>
        <location evidence="1">Cell membrane</location>
        <topology evidence="1">Multi-pass membrane protein</topology>
    </subcellularLocation>
</comment>
<dbReference type="Proteomes" id="UP000229362">
    <property type="component" value="Unassembled WGS sequence"/>
</dbReference>
<dbReference type="GO" id="GO:0016887">
    <property type="term" value="F:ATP hydrolysis activity"/>
    <property type="evidence" value="ECO:0007669"/>
    <property type="project" value="InterPro"/>
</dbReference>
<dbReference type="GO" id="GO:0005507">
    <property type="term" value="F:copper ion binding"/>
    <property type="evidence" value="ECO:0007669"/>
    <property type="project" value="TreeGrafter"/>
</dbReference>
<comment type="similarity">
    <text evidence="2">Belongs to the cation transport ATPase (P-type) (TC 3.A.3) family. Type IB subfamily.</text>
</comment>
<sequence>MNKEQYPIVGMHCASCKKLIEKMVSKLDGVEDVNVNYASETMTISYDENTVSLEKIGEAVKSAGGYELIAGTLASPREAEKIKQDMGGNHKSHATALRKEEYKKLKKIVAWVGIGSIPFILLMGVHGLASLDLIAMMHAPLGFVAFSGSAYKINLLFLLQFLIATPILFIGGKQFYVSTWRALKVRAANMDTLIALGTFTAWVFSTLVTFAPALFGDVASDVFFEAAVFIVFFILLGRLLEARAKAKTSDAVKVLFELQAKEAVVLRNGEEVKIPVSEVQKGETIVVRPGEKIPVDGNMSKGASTIDESMVTGESIPVEKKQGDAVIGATINKTSTFQFTAEHVGSDTMLSQIIKMVEQAQGTTAPIQKLADKVSGVFVPIVIIIA</sequence>
<evidence type="ECO:0000313" key="14">
    <source>
        <dbReference type="Proteomes" id="UP000229362"/>
    </source>
</evidence>
<keyword evidence="10 11" id="KW-0472">Membrane</keyword>
<keyword evidence="5" id="KW-0479">Metal-binding</keyword>
<evidence type="ECO:0000256" key="1">
    <source>
        <dbReference type="ARBA" id="ARBA00004651"/>
    </source>
</evidence>
<dbReference type="GO" id="GO:0005886">
    <property type="term" value="C:plasma membrane"/>
    <property type="evidence" value="ECO:0007669"/>
    <property type="project" value="UniProtKB-SubCell"/>
</dbReference>
<dbReference type="PRINTS" id="PR00942">
    <property type="entry name" value="CUATPASEI"/>
</dbReference>
<dbReference type="FunFam" id="3.30.70.100:FF:000001">
    <property type="entry name" value="ATPase copper transporting beta"/>
    <property type="match status" value="1"/>
</dbReference>
<dbReference type="Pfam" id="PF00122">
    <property type="entry name" value="E1-E2_ATPase"/>
    <property type="match status" value="1"/>
</dbReference>
<feature type="transmembrane region" description="Helical" evidence="11">
    <location>
        <begin position="222"/>
        <end position="240"/>
    </location>
</feature>
<keyword evidence="6" id="KW-0547">Nucleotide-binding</keyword>
<evidence type="ECO:0000256" key="10">
    <source>
        <dbReference type="ARBA" id="ARBA00023136"/>
    </source>
</evidence>
<dbReference type="Pfam" id="PF00403">
    <property type="entry name" value="HMA"/>
    <property type="match status" value="1"/>
</dbReference>
<dbReference type="AlphaFoldDB" id="A0A2M6W1N6"/>
<dbReference type="SUPFAM" id="SSF81653">
    <property type="entry name" value="Calcium ATPase, transduction domain A"/>
    <property type="match status" value="1"/>
</dbReference>
<evidence type="ECO:0000256" key="9">
    <source>
        <dbReference type="ARBA" id="ARBA00022989"/>
    </source>
</evidence>
<gene>
    <name evidence="13" type="ORF">COU33_02030</name>
</gene>
<dbReference type="GO" id="GO:0005524">
    <property type="term" value="F:ATP binding"/>
    <property type="evidence" value="ECO:0007669"/>
    <property type="project" value="UniProtKB-KW"/>
</dbReference>
<dbReference type="InterPro" id="IPR017969">
    <property type="entry name" value="Heavy-metal-associated_CS"/>
</dbReference>
<evidence type="ECO:0000256" key="4">
    <source>
        <dbReference type="ARBA" id="ARBA00022692"/>
    </source>
</evidence>
<feature type="non-terminal residue" evidence="13">
    <location>
        <position position="386"/>
    </location>
</feature>
<name>A0A2M6W1N6_9BACT</name>
<accession>A0A2M6W1N6</accession>